<dbReference type="GO" id="GO:0008270">
    <property type="term" value="F:zinc ion binding"/>
    <property type="evidence" value="ECO:0007669"/>
    <property type="project" value="UniProtKB-KW"/>
</dbReference>
<evidence type="ECO:0000313" key="7">
    <source>
        <dbReference type="Proteomes" id="UP000009374"/>
    </source>
</evidence>
<dbReference type="Proteomes" id="UP000009374">
    <property type="component" value="Unassembled WGS sequence"/>
</dbReference>
<evidence type="ECO:0000313" key="6">
    <source>
        <dbReference type="EMBL" id="EES51704.1"/>
    </source>
</evidence>
<name>C6I0P9_9BACT</name>
<evidence type="ECO:0000256" key="3">
    <source>
        <dbReference type="ARBA" id="ARBA00022833"/>
    </source>
</evidence>
<dbReference type="PROSITE" id="PS01102">
    <property type="entry name" value="ZF_DKSA_1"/>
    <property type="match status" value="1"/>
</dbReference>
<dbReference type="PANTHER" id="PTHR33823:SF4">
    <property type="entry name" value="GENERAL STRESS PROTEIN 16O"/>
    <property type="match status" value="1"/>
</dbReference>
<feature type="zinc finger region" description="dksA C4-type" evidence="4">
    <location>
        <begin position="90"/>
        <end position="114"/>
    </location>
</feature>
<dbReference type="EMBL" id="GG693887">
    <property type="protein sequence ID" value="EES51704.1"/>
    <property type="molecule type" value="Genomic_DNA"/>
</dbReference>
<accession>C6I0P9</accession>
<evidence type="ECO:0000256" key="2">
    <source>
        <dbReference type="ARBA" id="ARBA00022771"/>
    </source>
</evidence>
<protein>
    <submittedName>
        <fullName evidence="6">Transcriptional regulator, TraR/DksA family</fullName>
    </submittedName>
</protein>
<reference evidence="6 7" key="1">
    <citation type="journal article" date="2009" name="Appl. Environ. Microbiol.">
        <title>Community genomic and proteomic analyses of chemoautotrophic iron-oxidizing "Leptospirillum rubarum" (Group II) and "Leptospirillum ferrodiazotrophum" (Group III) bacteria in acid mine drainage biofilms.</title>
        <authorList>
            <person name="Goltsman D.S."/>
            <person name="Denef V.J."/>
            <person name="Singer S.W."/>
            <person name="VerBerkmoes N.C."/>
            <person name="Lefsrud M."/>
            <person name="Mueller R.S."/>
            <person name="Dick G.J."/>
            <person name="Sun C.L."/>
            <person name="Wheeler K.E."/>
            <person name="Zemla A."/>
            <person name="Baker B.J."/>
            <person name="Hauser L."/>
            <person name="Land M."/>
            <person name="Shah M.B."/>
            <person name="Thelen M.P."/>
            <person name="Hettich R.L."/>
            <person name="Banfield J.F."/>
        </authorList>
    </citation>
    <scope>NUCLEOTIDE SEQUENCE [LARGE SCALE GENOMIC DNA]</scope>
</reference>
<dbReference type="Pfam" id="PF01258">
    <property type="entry name" value="zf-dskA_traR"/>
    <property type="match status" value="1"/>
</dbReference>
<dbReference type="AlphaFoldDB" id="C6I0P9"/>
<dbReference type="SUPFAM" id="SSF57716">
    <property type="entry name" value="Glucocorticoid receptor-like (DNA-binding domain)"/>
    <property type="match status" value="1"/>
</dbReference>
<evidence type="ECO:0000256" key="4">
    <source>
        <dbReference type="PROSITE-ProRule" id="PRU00510"/>
    </source>
</evidence>
<sequence>MNDKSVRYQRLYNLLSEKKAAIEKDIRTHLVRQIGPDNANRVDSVLDQGDLSAIDMGEGVDLALLEMRNRMKRSVDQALLRLEEGSYGNCEDCGGEIEEKRLMAMPFAQLCIKCQRKKEELEKIEREDPLRDGEEA</sequence>
<gene>
    <name evidence="6" type="ORF">UBAL3_95680140</name>
</gene>
<dbReference type="PANTHER" id="PTHR33823">
    <property type="entry name" value="RNA POLYMERASE-BINDING TRANSCRIPTION FACTOR DKSA-RELATED"/>
    <property type="match status" value="1"/>
</dbReference>
<keyword evidence="3" id="KW-0862">Zinc</keyword>
<dbReference type="Gene3D" id="1.20.120.910">
    <property type="entry name" value="DksA, coiled-coil domain"/>
    <property type="match status" value="1"/>
</dbReference>
<evidence type="ECO:0000259" key="5">
    <source>
        <dbReference type="Pfam" id="PF01258"/>
    </source>
</evidence>
<keyword evidence="1" id="KW-0479">Metal-binding</keyword>
<proteinExistence type="predicted"/>
<keyword evidence="7" id="KW-1185">Reference proteome</keyword>
<dbReference type="PROSITE" id="PS51128">
    <property type="entry name" value="ZF_DKSA_2"/>
    <property type="match status" value="1"/>
</dbReference>
<dbReference type="InterPro" id="IPR000962">
    <property type="entry name" value="Znf_DskA_TraR"/>
</dbReference>
<dbReference type="InterPro" id="IPR020458">
    <property type="entry name" value="Znf_DskA_TraR_CS"/>
</dbReference>
<organism evidence="6 7">
    <name type="scientific">Leptospirillum ferrodiazotrophum</name>
    <dbReference type="NCBI Taxonomy" id="412449"/>
    <lineage>
        <taxon>Bacteria</taxon>
        <taxon>Pseudomonadati</taxon>
        <taxon>Nitrospirota</taxon>
        <taxon>Nitrospiria</taxon>
        <taxon>Nitrospirales</taxon>
        <taxon>Nitrospiraceae</taxon>
        <taxon>Leptospirillum</taxon>
    </lineage>
</organism>
<keyword evidence="2" id="KW-0863">Zinc-finger</keyword>
<feature type="domain" description="Zinc finger DksA/TraR C4-type" evidence="5">
    <location>
        <begin position="85"/>
        <end position="119"/>
    </location>
</feature>
<evidence type="ECO:0000256" key="1">
    <source>
        <dbReference type="ARBA" id="ARBA00022723"/>
    </source>
</evidence>
<dbReference type="SMR" id="C6I0P9"/>